<keyword evidence="4" id="KW-1185">Reference proteome</keyword>
<dbReference type="InterPro" id="IPR023210">
    <property type="entry name" value="NADP_OxRdtase_dom"/>
</dbReference>
<dbReference type="Pfam" id="PF00248">
    <property type="entry name" value="Aldo_ket_red"/>
    <property type="match status" value="1"/>
</dbReference>
<dbReference type="PANTHER" id="PTHR43625">
    <property type="entry name" value="AFLATOXIN B1 ALDEHYDE REDUCTASE"/>
    <property type="match status" value="1"/>
</dbReference>
<sequence length="331" mass="36315">MTAMPTRKIGNDDVAEMGLGLMGLSTWYGKVESDEERLKFLDTAFEGGWTNWDTADIYGDSEDLVGKWLKRTGNRDKIFLASKCGCFESANGVGVNGSPEYIKSAVTKSLSRLGVDQIDLYYLHRADSTVPIEQSVGALAEFVKEGKVRYIGLSEASAATLRRAHAVHPITAYQVEYSPFTLDIEDEKIALLKTCRELGITVVAYAPLGRGLLTGQYRSPDDFEDGDVRKYLPRFSKDNFPNVLKIADGIAEIGKAHNATAGQVSLAWVLAQGKDVIPIPGTRKVKVCSSVLIAFQILNPASHLPQYLKENLAAIHIKLSNEEQEKNSQVS</sequence>
<dbReference type="Gene3D" id="3.20.20.100">
    <property type="entry name" value="NADP-dependent oxidoreductase domain"/>
    <property type="match status" value="1"/>
</dbReference>
<dbReference type="SUPFAM" id="SSF51430">
    <property type="entry name" value="NAD(P)-linked oxidoreductase"/>
    <property type="match status" value="1"/>
</dbReference>
<dbReference type="AlphaFoldDB" id="A0AAD5W0M7"/>
<dbReference type="InterPro" id="IPR050791">
    <property type="entry name" value="Aldo-Keto_reductase"/>
</dbReference>
<evidence type="ECO:0000313" key="3">
    <source>
        <dbReference type="EMBL" id="KAJ3573319.1"/>
    </source>
</evidence>
<organism evidence="3 4">
    <name type="scientific">Leucocoprinus birnbaumii</name>
    <dbReference type="NCBI Taxonomy" id="56174"/>
    <lineage>
        <taxon>Eukaryota</taxon>
        <taxon>Fungi</taxon>
        <taxon>Dikarya</taxon>
        <taxon>Basidiomycota</taxon>
        <taxon>Agaricomycotina</taxon>
        <taxon>Agaricomycetes</taxon>
        <taxon>Agaricomycetidae</taxon>
        <taxon>Agaricales</taxon>
        <taxon>Agaricineae</taxon>
        <taxon>Agaricaceae</taxon>
        <taxon>Leucocoprinus</taxon>
    </lineage>
</organism>
<feature type="domain" description="NADP-dependent oxidoreductase" evidence="2">
    <location>
        <begin position="16"/>
        <end position="297"/>
    </location>
</feature>
<dbReference type="InterPro" id="IPR036812">
    <property type="entry name" value="NAD(P)_OxRdtase_dom_sf"/>
</dbReference>
<dbReference type="GO" id="GO:0016491">
    <property type="term" value="F:oxidoreductase activity"/>
    <property type="evidence" value="ECO:0007669"/>
    <property type="project" value="UniProtKB-KW"/>
</dbReference>
<proteinExistence type="predicted"/>
<dbReference type="Proteomes" id="UP001213000">
    <property type="component" value="Unassembled WGS sequence"/>
</dbReference>
<name>A0AAD5W0M7_9AGAR</name>
<dbReference type="PRINTS" id="PR00069">
    <property type="entry name" value="ALDKETRDTASE"/>
</dbReference>
<dbReference type="EMBL" id="JANIEX010000107">
    <property type="protein sequence ID" value="KAJ3573319.1"/>
    <property type="molecule type" value="Genomic_DNA"/>
</dbReference>
<reference evidence="3" key="1">
    <citation type="submission" date="2022-07" db="EMBL/GenBank/DDBJ databases">
        <title>Genome Sequence of Leucocoprinus birnbaumii.</title>
        <authorList>
            <person name="Buettner E."/>
        </authorList>
    </citation>
    <scope>NUCLEOTIDE SEQUENCE</scope>
    <source>
        <strain evidence="3">VT141</strain>
    </source>
</reference>
<evidence type="ECO:0000256" key="1">
    <source>
        <dbReference type="ARBA" id="ARBA00023002"/>
    </source>
</evidence>
<dbReference type="PANTHER" id="PTHR43625:SF40">
    <property type="entry name" value="ALDO-KETO REDUCTASE YAKC [NADP(+)]"/>
    <property type="match status" value="1"/>
</dbReference>
<comment type="caution">
    <text evidence="3">The sequence shown here is derived from an EMBL/GenBank/DDBJ whole genome shotgun (WGS) entry which is preliminary data.</text>
</comment>
<gene>
    <name evidence="3" type="ORF">NP233_g2515</name>
</gene>
<protein>
    <recommendedName>
        <fullName evidence="2">NADP-dependent oxidoreductase domain-containing protein</fullName>
    </recommendedName>
</protein>
<keyword evidence="1" id="KW-0560">Oxidoreductase</keyword>
<evidence type="ECO:0000259" key="2">
    <source>
        <dbReference type="Pfam" id="PF00248"/>
    </source>
</evidence>
<dbReference type="GO" id="GO:0005737">
    <property type="term" value="C:cytoplasm"/>
    <property type="evidence" value="ECO:0007669"/>
    <property type="project" value="TreeGrafter"/>
</dbReference>
<accession>A0AAD5W0M7</accession>
<dbReference type="InterPro" id="IPR020471">
    <property type="entry name" value="AKR"/>
</dbReference>
<evidence type="ECO:0000313" key="4">
    <source>
        <dbReference type="Proteomes" id="UP001213000"/>
    </source>
</evidence>